<evidence type="ECO:0000313" key="3">
    <source>
        <dbReference type="Proteomes" id="UP000663828"/>
    </source>
</evidence>
<keyword evidence="1" id="KW-0175">Coiled coil</keyword>
<evidence type="ECO:0000313" key="2">
    <source>
        <dbReference type="EMBL" id="CAF1668177.1"/>
    </source>
</evidence>
<evidence type="ECO:0000256" key="1">
    <source>
        <dbReference type="SAM" id="Coils"/>
    </source>
</evidence>
<dbReference type="EMBL" id="CAJNOR010012526">
    <property type="protein sequence ID" value="CAF1668177.1"/>
    <property type="molecule type" value="Genomic_DNA"/>
</dbReference>
<keyword evidence="3" id="KW-1185">Reference proteome</keyword>
<comment type="caution">
    <text evidence="2">The sequence shown here is derived from an EMBL/GenBank/DDBJ whole genome shotgun (WGS) entry which is preliminary data.</text>
</comment>
<reference evidence="2" key="1">
    <citation type="submission" date="2021-02" db="EMBL/GenBank/DDBJ databases">
        <authorList>
            <person name="Nowell W R."/>
        </authorList>
    </citation>
    <scope>NUCLEOTIDE SEQUENCE</scope>
</reference>
<dbReference type="Proteomes" id="UP000663828">
    <property type="component" value="Unassembled WGS sequence"/>
</dbReference>
<sequence length="107" mass="12278">MCQKESLKLTNSSASSLSAFALQLEALQKENRQLEQMLNMRNVEKLETKKEIKDLKDEVSQLKDLVLNLNCRCSALEKKHGEYKKNMKVAFGQVELALESFKQTLET</sequence>
<organism evidence="2 3">
    <name type="scientific">Adineta ricciae</name>
    <name type="common">Rotifer</name>
    <dbReference type="NCBI Taxonomy" id="249248"/>
    <lineage>
        <taxon>Eukaryota</taxon>
        <taxon>Metazoa</taxon>
        <taxon>Spiralia</taxon>
        <taxon>Gnathifera</taxon>
        <taxon>Rotifera</taxon>
        <taxon>Eurotatoria</taxon>
        <taxon>Bdelloidea</taxon>
        <taxon>Adinetida</taxon>
        <taxon>Adinetidae</taxon>
        <taxon>Adineta</taxon>
    </lineage>
</organism>
<accession>A0A816G0S9</accession>
<protein>
    <submittedName>
        <fullName evidence="2">Uncharacterized protein</fullName>
    </submittedName>
</protein>
<proteinExistence type="predicted"/>
<feature type="coiled-coil region" evidence="1">
    <location>
        <begin position="17"/>
        <end position="79"/>
    </location>
</feature>
<dbReference type="AlphaFoldDB" id="A0A816G0S9"/>
<dbReference type="Gene3D" id="6.10.280.220">
    <property type="match status" value="1"/>
</dbReference>
<gene>
    <name evidence="2" type="ORF">XAT740_LOCUS58175</name>
</gene>
<name>A0A816G0S9_ADIRI</name>